<name>A0A0J1IHQ1_NIACI</name>
<dbReference type="OrthoDB" id="9889146at2"/>
<protein>
    <submittedName>
        <fullName evidence="1">Uncharacterized protein</fullName>
    </submittedName>
</protein>
<dbReference type="PATRIC" id="fig|1397.4.peg.1226"/>
<dbReference type="EMBL" id="LDPH01000015">
    <property type="protein sequence ID" value="KLV25518.1"/>
    <property type="molecule type" value="Genomic_DNA"/>
</dbReference>
<proteinExistence type="predicted"/>
<evidence type="ECO:0000313" key="1">
    <source>
        <dbReference type="EMBL" id="KLV25518.1"/>
    </source>
</evidence>
<keyword evidence="2" id="KW-1185">Reference proteome</keyword>
<evidence type="ECO:0000313" key="2">
    <source>
        <dbReference type="Proteomes" id="UP000036045"/>
    </source>
</evidence>
<dbReference type="AlphaFoldDB" id="A0A0J1IHQ1"/>
<reference evidence="1 2" key="1">
    <citation type="submission" date="2015-05" db="EMBL/GenBank/DDBJ databases">
        <title>Whole genome sequence and identification of bacterial endophytes from Costus igneus.</title>
        <authorList>
            <person name="Lee Y.P."/>
            <person name="Gan H.M."/>
            <person name="Eng W."/>
            <person name="Wheatley M.S."/>
            <person name="Caraballo A."/>
            <person name="Polter S."/>
            <person name="Savka M.A."/>
            <person name="Hudson A.O."/>
        </authorList>
    </citation>
    <scope>NUCLEOTIDE SEQUENCE [LARGE SCALE GENOMIC DNA]</scope>
    <source>
        <strain evidence="1 2">RIT379</strain>
    </source>
</reference>
<comment type="caution">
    <text evidence="1">The sequence shown here is derived from an EMBL/GenBank/DDBJ whole genome shotgun (WGS) entry which is preliminary data.</text>
</comment>
<dbReference type="RefSeq" id="WP_047943160.1">
    <property type="nucleotide sequence ID" value="NZ_JAPWCI010000083.1"/>
</dbReference>
<sequence>MVDFYTSKHFYQIRENILLIDGKIEEKGNISVYHLIKDEPAFIKISQKGNIPKIIKTEDVLFVDNSSEIYHGQKTIKKHFLVSVLLKFNEQERYITTDILAANEDHAKRIIKVNYSMFHILNINVKNVNIVRLFNNFQ</sequence>
<accession>A0A0J1IHQ1</accession>
<organism evidence="1 2">
    <name type="scientific">Niallia circulans</name>
    <name type="common">Bacillus circulans</name>
    <dbReference type="NCBI Taxonomy" id="1397"/>
    <lineage>
        <taxon>Bacteria</taxon>
        <taxon>Bacillati</taxon>
        <taxon>Bacillota</taxon>
        <taxon>Bacilli</taxon>
        <taxon>Bacillales</taxon>
        <taxon>Bacillaceae</taxon>
        <taxon>Niallia</taxon>
    </lineage>
</organism>
<dbReference type="Proteomes" id="UP000036045">
    <property type="component" value="Unassembled WGS sequence"/>
</dbReference>
<gene>
    <name evidence="1" type="ORF">ABW02_15225</name>
</gene>